<dbReference type="AlphaFoldDB" id="A0A371P6C6"/>
<evidence type="ECO:0000313" key="2">
    <source>
        <dbReference type="EMBL" id="REK71503.1"/>
    </source>
</evidence>
<sequence length="162" mass="18946">MELIIQSGGAIVVIGMIIKLIITVISVTKLTRFERIFMTEYKKITIFLTEVITAILIISTSVTLIYSVTEDNPRLEQIAAFFLVVFIVLSVCLTVMYKLITIFVKQSFRFFFIDENETKLYIHKMLTETEVIVSEDSNYNDHSKNFRIIKREDIYRKNIEQE</sequence>
<keyword evidence="1" id="KW-0472">Membrane</keyword>
<organism evidence="2 3">
    <name type="scientific">Paenibacillus paeoniae</name>
    <dbReference type="NCBI Taxonomy" id="2292705"/>
    <lineage>
        <taxon>Bacteria</taxon>
        <taxon>Bacillati</taxon>
        <taxon>Bacillota</taxon>
        <taxon>Bacilli</taxon>
        <taxon>Bacillales</taxon>
        <taxon>Paenibacillaceae</taxon>
        <taxon>Paenibacillus</taxon>
    </lineage>
</organism>
<keyword evidence="3" id="KW-1185">Reference proteome</keyword>
<dbReference type="RefSeq" id="WP_116048763.1">
    <property type="nucleotide sequence ID" value="NZ_QUBQ01000005.1"/>
</dbReference>
<name>A0A371P6C6_9BACL</name>
<reference evidence="2 3" key="1">
    <citation type="submission" date="2018-08" db="EMBL/GenBank/DDBJ databases">
        <title>Paenibacillus sp. M4BSY-1, whole genome shotgun sequence.</title>
        <authorList>
            <person name="Tuo L."/>
        </authorList>
    </citation>
    <scope>NUCLEOTIDE SEQUENCE [LARGE SCALE GENOMIC DNA]</scope>
    <source>
        <strain evidence="2 3">M4BSY-1</strain>
    </source>
</reference>
<dbReference type="Proteomes" id="UP000261905">
    <property type="component" value="Unassembled WGS sequence"/>
</dbReference>
<proteinExistence type="predicted"/>
<gene>
    <name evidence="2" type="ORF">DX130_21115</name>
</gene>
<evidence type="ECO:0000313" key="3">
    <source>
        <dbReference type="Proteomes" id="UP000261905"/>
    </source>
</evidence>
<keyword evidence="1" id="KW-1133">Transmembrane helix</keyword>
<dbReference type="EMBL" id="QUBQ01000005">
    <property type="protein sequence ID" value="REK71503.1"/>
    <property type="molecule type" value="Genomic_DNA"/>
</dbReference>
<feature type="transmembrane region" description="Helical" evidence="1">
    <location>
        <begin position="78"/>
        <end position="100"/>
    </location>
</feature>
<feature type="transmembrane region" description="Helical" evidence="1">
    <location>
        <begin position="6"/>
        <end position="25"/>
    </location>
</feature>
<feature type="transmembrane region" description="Helical" evidence="1">
    <location>
        <begin position="46"/>
        <end position="66"/>
    </location>
</feature>
<evidence type="ECO:0000256" key="1">
    <source>
        <dbReference type="SAM" id="Phobius"/>
    </source>
</evidence>
<comment type="caution">
    <text evidence="2">The sequence shown here is derived from an EMBL/GenBank/DDBJ whole genome shotgun (WGS) entry which is preliminary data.</text>
</comment>
<keyword evidence="1" id="KW-0812">Transmembrane</keyword>
<protein>
    <submittedName>
        <fullName evidence="2">Uncharacterized protein</fullName>
    </submittedName>
</protein>
<accession>A0A371P6C6</accession>